<accession>A0A383CHA3</accession>
<dbReference type="AlphaFoldDB" id="A0A383CHA3"/>
<protein>
    <submittedName>
        <fullName evidence="2">Uncharacterized protein</fullName>
    </submittedName>
</protein>
<evidence type="ECO:0000313" key="2">
    <source>
        <dbReference type="EMBL" id="SVE30968.1"/>
    </source>
</evidence>
<keyword evidence="1" id="KW-0472">Membrane</keyword>
<keyword evidence="1" id="KW-1133">Transmembrane helix</keyword>
<keyword evidence="1" id="KW-0812">Transmembrane</keyword>
<gene>
    <name evidence="2" type="ORF">METZ01_LOCUS483822</name>
</gene>
<dbReference type="EMBL" id="UINC01208433">
    <property type="protein sequence ID" value="SVE30968.1"/>
    <property type="molecule type" value="Genomic_DNA"/>
</dbReference>
<evidence type="ECO:0000256" key="1">
    <source>
        <dbReference type="SAM" id="Phobius"/>
    </source>
</evidence>
<sequence length="40" mass="4490">MSSSEKKNKRKGIIGTILFHTLLLTAFLFMGLTYQIPPPP</sequence>
<reference evidence="2" key="1">
    <citation type="submission" date="2018-05" db="EMBL/GenBank/DDBJ databases">
        <authorList>
            <person name="Lanie J.A."/>
            <person name="Ng W.-L."/>
            <person name="Kazmierczak K.M."/>
            <person name="Andrzejewski T.M."/>
            <person name="Davidsen T.M."/>
            <person name="Wayne K.J."/>
            <person name="Tettelin H."/>
            <person name="Glass J.I."/>
            <person name="Rusch D."/>
            <person name="Podicherti R."/>
            <person name="Tsui H.-C.T."/>
            <person name="Winkler M.E."/>
        </authorList>
    </citation>
    <scope>NUCLEOTIDE SEQUENCE</scope>
</reference>
<proteinExistence type="predicted"/>
<feature type="non-terminal residue" evidence="2">
    <location>
        <position position="40"/>
    </location>
</feature>
<organism evidence="2">
    <name type="scientific">marine metagenome</name>
    <dbReference type="NCBI Taxonomy" id="408172"/>
    <lineage>
        <taxon>unclassified sequences</taxon>
        <taxon>metagenomes</taxon>
        <taxon>ecological metagenomes</taxon>
    </lineage>
</organism>
<name>A0A383CHA3_9ZZZZ</name>
<feature type="transmembrane region" description="Helical" evidence="1">
    <location>
        <begin position="12"/>
        <end position="36"/>
    </location>
</feature>